<dbReference type="EMBL" id="SMZO01000042">
    <property type="protein sequence ID" value="TDL85533.1"/>
    <property type="molecule type" value="Genomic_DNA"/>
</dbReference>
<accession>A0A4R6AUG3</accession>
<name>A0A4R6AUG3_9RHOB</name>
<organism evidence="1 2">
    <name type="scientific">Meridianimarinicoccus aquatilis</name>
    <dbReference type="NCBI Taxonomy" id="2552766"/>
    <lineage>
        <taxon>Bacteria</taxon>
        <taxon>Pseudomonadati</taxon>
        <taxon>Pseudomonadota</taxon>
        <taxon>Alphaproteobacteria</taxon>
        <taxon>Rhodobacterales</taxon>
        <taxon>Paracoccaceae</taxon>
        <taxon>Meridianimarinicoccus</taxon>
    </lineage>
</organism>
<dbReference type="Proteomes" id="UP000294562">
    <property type="component" value="Unassembled WGS sequence"/>
</dbReference>
<dbReference type="InterPro" id="IPR029063">
    <property type="entry name" value="SAM-dependent_MTases_sf"/>
</dbReference>
<dbReference type="Gene3D" id="3.40.50.150">
    <property type="entry name" value="Vaccinia Virus protein VP39"/>
    <property type="match status" value="1"/>
</dbReference>
<comment type="caution">
    <text evidence="1">The sequence shown here is derived from an EMBL/GenBank/DDBJ whole genome shotgun (WGS) entry which is preliminary data.</text>
</comment>
<sequence length="183" mass="18949">MSDVRLDAALSQGLIPAPEGVRTLVVGAGASSALARDFDTAVFVQPIQPDYDKLVAMGREVLPDVPAPGTAPFDLAIIAIPRARARAQDWIARAAKLLGPDGLLIVDGAKTDGIDSHWRVLRGRLDTPESLTKAHGRLFRGRRGSGSFEDLAASPTVAAVGFRTAAGVFSADGIDPGSAALAA</sequence>
<reference evidence="1 2" key="1">
    <citation type="submission" date="2019-03" db="EMBL/GenBank/DDBJ databases">
        <title>Rhodobacteraceae bacterium SM1902, a new member of the family Rhodobacteraceae isolated from Yantai.</title>
        <authorList>
            <person name="Sun Y."/>
        </authorList>
    </citation>
    <scope>NUCLEOTIDE SEQUENCE [LARGE SCALE GENOMIC DNA]</scope>
    <source>
        <strain evidence="1 2">SM1902</strain>
    </source>
</reference>
<evidence type="ECO:0000313" key="1">
    <source>
        <dbReference type="EMBL" id="TDL85533.1"/>
    </source>
</evidence>
<dbReference type="AlphaFoldDB" id="A0A4R6AUG3"/>
<gene>
    <name evidence="1" type="ORF">E2L05_15305</name>
</gene>
<evidence type="ECO:0000313" key="2">
    <source>
        <dbReference type="Proteomes" id="UP000294562"/>
    </source>
</evidence>
<proteinExistence type="predicted"/>
<feature type="non-terminal residue" evidence="1">
    <location>
        <position position="183"/>
    </location>
</feature>
<protein>
    <submittedName>
        <fullName evidence="1">MFS transporter</fullName>
    </submittedName>
</protein>
<keyword evidence="2" id="KW-1185">Reference proteome</keyword>